<organism evidence="1 2">
    <name type="scientific">Orchesella dallaii</name>
    <dbReference type="NCBI Taxonomy" id="48710"/>
    <lineage>
        <taxon>Eukaryota</taxon>
        <taxon>Metazoa</taxon>
        <taxon>Ecdysozoa</taxon>
        <taxon>Arthropoda</taxon>
        <taxon>Hexapoda</taxon>
        <taxon>Collembola</taxon>
        <taxon>Entomobryomorpha</taxon>
        <taxon>Entomobryoidea</taxon>
        <taxon>Orchesellidae</taxon>
        <taxon>Orchesellinae</taxon>
        <taxon>Orchesella</taxon>
    </lineage>
</organism>
<evidence type="ECO:0000313" key="2">
    <source>
        <dbReference type="Proteomes" id="UP001642540"/>
    </source>
</evidence>
<dbReference type="Proteomes" id="UP001642540">
    <property type="component" value="Unassembled WGS sequence"/>
</dbReference>
<accession>A0ABP1RS60</accession>
<comment type="caution">
    <text evidence="1">The sequence shown here is derived from an EMBL/GenBank/DDBJ whole genome shotgun (WGS) entry which is preliminary data.</text>
</comment>
<reference evidence="1 2" key="1">
    <citation type="submission" date="2024-08" db="EMBL/GenBank/DDBJ databases">
        <authorList>
            <person name="Cucini C."/>
            <person name="Frati F."/>
        </authorList>
    </citation>
    <scope>NUCLEOTIDE SEQUENCE [LARGE SCALE GENOMIC DNA]</scope>
</reference>
<gene>
    <name evidence="1" type="ORF">ODALV1_LOCUS25396</name>
</gene>
<proteinExistence type="predicted"/>
<dbReference type="EMBL" id="CAXLJM020000103">
    <property type="protein sequence ID" value="CAL8134155.1"/>
    <property type="molecule type" value="Genomic_DNA"/>
</dbReference>
<sequence length="127" mass="14657">MLKYKVIPLSQFTAFEKEKEALNQAQQLEEKISSYPKPTQNKIKKLLKVFEENGLEIDKTGTVKAITGYFDSEWNILPYTLYCIRAKDKPSDFENFANLISTIKFPKGLLSLTVSKHVKKVARRKVE</sequence>
<protein>
    <submittedName>
        <fullName evidence="1">Uncharacterized protein</fullName>
    </submittedName>
</protein>
<name>A0ABP1RS60_9HEXA</name>
<evidence type="ECO:0000313" key="1">
    <source>
        <dbReference type="EMBL" id="CAL8134155.1"/>
    </source>
</evidence>
<keyword evidence="2" id="KW-1185">Reference proteome</keyword>